<comment type="caution">
    <text evidence="1">The sequence shown here is derived from an EMBL/GenBank/DDBJ whole genome shotgun (WGS) entry which is preliminary data.</text>
</comment>
<reference evidence="1" key="1">
    <citation type="submission" date="2023-03" db="EMBL/GenBank/DDBJ databases">
        <title>Massive genome expansion in bonnet fungi (Mycena s.s.) driven by repeated elements and novel gene families across ecological guilds.</title>
        <authorList>
            <consortium name="Lawrence Berkeley National Laboratory"/>
            <person name="Harder C.B."/>
            <person name="Miyauchi S."/>
            <person name="Viragh M."/>
            <person name="Kuo A."/>
            <person name="Thoen E."/>
            <person name="Andreopoulos B."/>
            <person name="Lu D."/>
            <person name="Skrede I."/>
            <person name="Drula E."/>
            <person name="Henrissat B."/>
            <person name="Morin E."/>
            <person name="Kohler A."/>
            <person name="Barry K."/>
            <person name="LaButti K."/>
            <person name="Morin E."/>
            <person name="Salamov A."/>
            <person name="Lipzen A."/>
            <person name="Mereny Z."/>
            <person name="Hegedus B."/>
            <person name="Baldrian P."/>
            <person name="Stursova M."/>
            <person name="Weitz H."/>
            <person name="Taylor A."/>
            <person name="Grigoriev I.V."/>
            <person name="Nagy L.G."/>
            <person name="Martin F."/>
            <person name="Kauserud H."/>
        </authorList>
    </citation>
    <scope>NUCLEOTIDE SEQUENCE</scope>
    <source>
        <strain evidence="1">CBHHK182m</strain>
    </source>
</reference>
<dbReference type="EMBL" id="JARKIB010000049">
    <property type="protein sequence ID" value="KAJ7755486.1"/>
    <property type="molecule type" value="Genomic_DNA"/>
</dbReference>
<dbReference type="Proteomes" id="UP001215598">
    <property type="component" value="Unassembled WGS sequence"/>
</dbReference>
<organism evidence="1 2">
    <name type="scientific">Mycena metata</name>
    <dbReference type="NCBI Taxonomy" id="1033252"/>
    <lineage>
        <taxon>Eukaryota</taxon>
        <taxon>Fungi</taxon>
        <taxon>Dikarya</taxon>
        <taxon>Basidiomycota</taxon>
        <taxon>Agaricomycotina</taxon>
        <taxon>Agaricomycetes</taxon>
        <taxon>Agaricomycetidae</taxon>
        <taxon>Agaricales</taxon>
        <taxon>Marasmiineae</taxon>
        <taxon>Mycenaceae</taxon>
        <taxon>Mycena</taxon>
    </lineage>
</organism>
<evidence type="ECO:0000313" key="1">
    <source>
        <dbReference type="EMBL" id="KAJ7755486.1"/>
    </source>
</evidence>
<evidence type="ECO:0000313" key="2">
    <source>
        <dbReference type="Proteomes" id="UP001215598"/>
    </source>
</evidence>
<keyword evidence="2" id="KW-1185">Reference proteome</keyword>
<name>A0AAD7NDQ8_9AGAR</name>
<gene>
    <name evidence="1" type="ORF">B0H16DRAFT_715739</name>
</gene>
<accession>A0AAD7NDQ8</accession>
<protein>
    <submittedName>
        <fullName evidence="1">Uncharacterized protein</fullName>
    </submittedName>
</protein>
<sequence>MRSWDASVYAGLRKFHRAKGFDPDSQDVARHLGYPLYQVSPQELDHLTEVEHIPPSSKTFTFIMDVQLGLMLFLAVYWLHEHLSLTDLGSKWTWMKRIFDDYPGSSTLF</sequence>
<proteinExistence type="predicted"/>
<dbReference type="AlphaFoldDB" id="A0AAD7NDQ8"/>